<sequence length="324" mass="37113">MRVLVTGAGGMVGSHMVELLHSQGQEVVGTYYKPTTDIEEIPSEIQMIECDVRYSQNIEKIILDFQPEQIFHLAAQSYPTVSWERPYETIDTNVNGTIAVYEAIKKVRKFFYAKYDPIVVVACSSAEYGETLNQIEGKEIYVKETAQLQPLHPYGVSKVGQDLLSFQYYVNDNIRCIRARIFNSTGTRKVNDVTSDFTYRAIQAEQTGRYEMRVGNLETRRAIMDQRDLVEALLLLAKRGIPGEVYNISSEHIYKISDILKMIETQIGHTFAVYVDKALLRPTDEKVIVGDVTRLKKDTGWSQKIPMEQTIKDMLDYWRKKQGV</sequence>
<evidence type="ECO:0000313" key="3">
    <source>
        <dbReference type="Proteomes" id="UP001299546"/>
    </source>
</evidence>
<evidence type="ECO:0000259" key="1">
    <source>
        <dbReference type="Pfam" id="PF16363"/>
    </source>
</evidence>
<accession>A0ABS8DI43</accession>
<dbReference type="InterPro" id="IPR036291">
    <property type="entry name" value="NAD(P)-bd_dom_sf"/>
</dbReference>
<gene>
    <name evidence="2" type="ORF">LIZ65_12430</name>
</gene>
<dbReference type="EMBL" id="JAJCIS010000008">
    <property type="protein sequence ID" value="MCB7388093.1"/>
    <property type="molecule type" value="Genomic_DNA"/>
</dbReference>
<dbReference type="Gene3D" id="3.40.50.720">
    <property type="entry name" value="NAD(P)-binding Rossmann-like Domain"/>
    <property type="match status" value="1"/>
</dbReference>
<organism evidence="2 3">
    <name type="scientific">Bariatricus massiliensis</name>
    <dbReference type="NCBI Taxonomy" id="1745713"/>
    <lineage>
        <taxon>Bacteria</taxon>
        <taxon>Bacillati</taxon>
        <taxon>Bacillota</taxon>
        <taxon>Clostridia</taxon>
        <taxon>Lachnospirales</taxon>
        <taxon>Lachnospiraceae</taxon>
        <taxon>Bariatricus</taxon>
    </lineage>
</organism>
<dbReference type="PANTHER" id="PTHR43000">
    <property type="entry name" value="DTDP-D-GLUCOSE 4,6-DEHYDRATASE-RELATED"/>
    <property type="match status" value="1"/>
</dbReference>
<dbReference type="EC" id="4.2.1.47" evidence="2"/>
<protein>
    <submittedName>
        <fullName evidence="2">GDP-mannose 4,6-dehydratase</fullName>
        <ecNumber evidence="2">4.2.1.47</ecNumber>
    </submittedName>
</protein>
<keyword evidence="3" id="KW-1185">Reference proteome</keyword>
<dbReference type="RefSeq" id="WP_066730922.1">
    <property type="nucleotide sequence ID" value="NZ_JAJCIQ010000004.1"/>
</dbReference>
<dbReference type="InterPro" id="IPR016040">
    <property type="entry name" value="NAD(P)-bd_dom"/>
</dbReference>
<name>A0ABS8DI43_9FIRM</name>
<reference evidence="2 3" key="1">
    <citation type="submission" date="2021-10" db="EMBL/GenBank/DDBJ databases">
        <title>Collection of gut derived symbiotic bacterial strains cultured from healthy donors.</title>
        <authorList>
            <person name="Lin H."/>
            <person name="Littmann E."/>
            <person name="Kohout C."/>
            <person name="Pamer E.G."/>
        </authorList>
    </citation>
    <scope>NUCLEOTIDE SEQUENCE [LARGE SCALE GENOMIC DNA]</scope>
    <source>
        <strain evidence="2 3">DFI.1.165</strain>
    </source>
</reference>
<dbReference type="GO" id="GO:0008446">
    <property type="term" value="F:GDP-mannose 4,6-dehydratase activity"/>
    <property type="evidence" value="ECO:0007669"/>
    <property type="project" value="UniProtKB-EC"/>
</dbReference>
<dbReference type="SUPFAM" id="SSF51735">
    <property type="entry name" value="NAD(P)-binding Rossmann-fold domains"/>
    <property type="match status" value="1"/>
</dbReference>
<proteinExistence type="predicted"/>
<feature type="domain" description="NAD(P)-binding" evidence="1">
    <location>
        <begin position="4"/>
        <end position="314"/>
    </location>
</feature>
<dbReference type="Gene3D" id="3.90.25.10">
    <property type="entry name" value="UDP-galactose 4-epimerase, domain 1"/>
    <property type="match status" value="1"/>
</dbReference>
<comment type="caution">
    <text evidence="2">The sequence shown here is derived from an EMBL/GenBank/DDBJ whole genome shotgun (WGS) entry which is preliminary data.</text>
</comment>
<evidence type="ECO:0000313" key="2">
    <source>
        <dbReference type="EMBL" id="MCB7388093.1"/>
    </source>
</evidence>
<keyword evidence="2" id="KW-0456">Lyase</keyword>
<dbReference type="Proteomes" id="UP001299546">
    <property type="component" value="Unassembled WGS sequence"/>
</dbReference>
<dbReference type="Pfam" id="PF16363">
    <property type="entry name" value="GDP_Man_Dehyd"/>
    <property type="match status" value="1"/>
</dbReference>